<dbReference type="Gene3D" id="1.10.1740.10">
    <property type="match status" value="1"/>
</dbReference>
<dbReference type="Gene3D" id="1.10.10.10">
    <property type="entry name" value="Winged helix-like DNA-binding domain superfamily/Winged helix DNA-binding domain"/>
    <property type="match status" value="1"/>
</dbReference>
<dbReference type="InterPro" id="IPR013324">
    <property type="entry name" value="RNA_pol_sigma_r3/r4-like"/>
</dbReference>
<sequence>MTTAVTPAAIAALYQQHSRRVLATLIRLLGDFSLAEDGLQEAFAAALQQWPEQGLPDNPLSWLVSAGRFKTIDKLRSQQRQYATAAAWLLEQGEDAGLVNETERPDEPALLQDDELRLIFICCHPALSPEARLALTLREVCGLTTEQIARAFLQSPVTIAQRIVRAKQKIRDAAIPYEVPQAAQLPERLDTVLKVIYLLFNEGYSQSSGDKLLCAELSAQAIRLARLLQQLLPDDSEIKALLALLLLQESRRAARLDAAGDLVVLAEQNRALWDPQLIEEGVRLTEQSLSGPRFGPYALQAAIAALHAESPAAAETDWAQIVALYDVLLRLEPGPVVALNRAVAIGQRDGAAAALPLLQALEQQGSLSSYHLLDAALADCYRQLQQGELARHYYQQALAKTSQAAEQRFLQKMLKMFN</sequence>
<dbReference type="SUPFAM" id="SSF88659">
    <property type="entry name" value="Sigma3 and sigma4 domains of RNA polymerase sigma factors"/>
    <property type="match status" value="1"/>
</dbReference>
<accession>A0ABV6BHH3</accession>
<dbReference type="RefSeq" id="WP_377246503.1">
    <property type="nucleotide sequence ID" value="NZ_JBHLXP010000004.1"/>
</dbReference>
<dbReference type="InterPro" id="IPR046531">
    <property type="entry name" value="DUF6596"/>
</dbReference>
<dbReference type="InterPro" id="IPR036388">
    <property type="entry name" value="WH-like_DNA-bd_sf"/>
</dbReference>
<dbReference type="InterPro" id="IPR013325">
    <property type="entry name" value="RNA_pol_sigma_r2"/>
</dbReference>
<keyword evidence="3" id="KW-1185">Reference proteome</keyword>
<name>A0ABV6BHH3_9GAMM</name>
<dbReference type="Proteomes" id="UP001589813">
    <property type="component" value="Unassembled WGS sequence"/>
</dbReference>
<dbReference type="Pfam" id="PF08281">
    <property type="entry name" value="Sigma70_r4_2"/>
    <property type="match status" value="1"/>
</dbReference>
<dbReference type="SUPFAM" id="SSF88946">
    <property type="entry name" value="Sigma2 domain of RNA polymerase sigma factors"/>
    <property type="match status" value="1"/>
</dbReference>
<dbReference type="PROSITE" id="PS50179">
    <property type="entry name" value="VHS"/>
    <property type="match status" value="1"/>
</dbReference>
<comment type="caution">
    <text evidence="2">The sequence shown here is derived from an EMBL/GenBank/DDBJ whole genome shotgun (WGS) entry which is preliminary data.</text>
</comment>
<dbReference type="InterPro" id="IPR013249">
    <property type="entry name" value="RNA_pol_sigma70_r4_t2"/>
</dbReference>
<dbReference type="InterPro" id="IPR014284">
    <property type="entry name" value="RNA_pol_sigma-70_dom"/>
</dbReference>
<dbReference type="PANTHER" id="PTHR47756">
    <property type="entry name" value="BLL6612 PROTEIN-RELATED"/>
    <property type="match status" value="1"/>
</dbReference>
<evidence type="ECO:0000259" key="1">
    <source>
        <dbReference type="PROSITE" id="PS50179"/>
    </source>
</evidence>
<dbReference type="InterPro" id="IPR002014">
    <property type="entry name" value="VHS_dom"/>
</dbReference>
<dbReference type="InterPro" id="IPR007627">
    <property type="entry name" value="RNA_pol_sigma70_r2"/>
</dbReference>
<gene>
    <name evidence="2" type="ORF">ACFFJP_16255</name>
</gene>
<dbReference type="PANTHER" id="PTHR47756:SF2">
    <property type="entry name" value="BLL6612 PROTEIN"/>
    <property type="match status" value="1"/>
</dbReference>
<dbReference type="EMBL" id="JBHLXP010000004">
    <property type="protein sequence ID" value="MFC0049854.1"/>
    <property type="molecule type" value="Genomic_DNA"/>
</dbReference>
<protein>
    <submittedName>
        <fullName evidence="2">RNA polymerase sigma factor</fullName>
    </submittedName>
</protein>
<evidence type="ECO:0000313" key="3">
    <source>
        <dbReference type="Proteomes" id="UP001589813"/>
    </source>
</evidence>
<feature type="domain" description="VHS" evidence="1">
    <location>
        <begin position="308"/>
        <end position="418"/>
    </location>
</feature>
<organism evidence="2 3">
    <name type="scientific">Rheinheimera tilapiae</name>
    <dbReference type="NCBI Taxonomy" id="875043"/>
    <lineage>
        <taxon>Bacteria</taxon>
        <taxon>Pseudomonadati</taxon>
        <taxon>Pseudomonadota</taxon>
        <taxon>Gammaproteobacteria</taxon>
        <taxon>Chromatiales</taxon>
        <taxon>Chromatiaceae</taxon>
        <taxon>Rheinheimera</taxon>
    </lineage>
</organism>
<dbReference type="NCBIfam" id="TIGR02937">
    <property type="entry name" value="sigma70-ECF"/>
    <property type="match status" value="1"/>
</dbReference>
<evidence type="ECO:0000313" key="2">
    <source>
        <dbReference type="EMBL" id="MFC0049854.1"/>
    </source>
</evidence>
<dbReference type="Pfam" id="PF20239">
    <property type="entry name" value="DUF6596"/>
    <property type="match status" value="1"/>
</dbReference>
<dbReference type="SUPFAM" id="SSF48452">
    <property type="entry name" value="TPR-like"/>
    <property type="match status" value="1"/>
</dbReference>
<dbReference type="Pfam" id="PF04542">
    <property type="entry name" value="Sigma70_r2"/>
    <property type="match status" value="1"/>
</dbReference>
<proteinExistence type="predicted"/>
<reference evidence="2 3" key="1">
    <citation type="submission" date="2024-09" db="EMBL/GenBank/DDBJ databases">
        <authorList>
            <person name="Sun Q."/>
            <person name="Mori K."/>
        </authorList>
    </citation>
    <scope>NUCLEOTIDE SEQUENCE [LARGE SCALE GENOMIC DNA]</scope>
    <source>
        <strain evidence="2 3">KCTC 23315</strain>
    </source>
</reference>
<dbReference type="InterPro" id="IPR011990">
    <property type="entry name" value="TPR-like_helical_dom_sf"/>
</dbReference>